<gene>
    <name evidence="3" type="ORF">AVDCRST_MAG48-590</name>
</gene>
<feature type="compositionally biased region" description="Basic residues" evidence="1">
    <location>
        <begin position="207"/>
        <end position="220"/>
    </location>
</feature>
<organism evidence="3">
    <name type="scientific">uncultured Friedmanniella sp</name>
    <dbReference type="NCBI Taxonomy" id="335381"/>
    <lineage>
        <taxon>Bacteria</taxon>
        <taxon>Bacillati</taxon>
        <taxon>Actinomycetota</taxon>
        <taxon>Actinomycetes</taxon>
        <taxon>Propionibacteriales</taxon>
        <taxon>Nocardioidaceae</taxon>
        <taxon>Friedmanniella</taxon>
        <taxon>environmental samples</taxon>
    </lineage>
</organism>
<feature type="non-terminal residue" evidence="3">
    <location>
        <position position="283"/>
    </location>
</feature>
<keyword evidence="2" id="KW-0472">Membrane</keyword>
<feature type="transmembrane region" description="Helical" evidence="2">
    <location>
        <begin position="84"/>
        <end position="108"/>
    </location>
</feature>
<feature type="transmembrane region" description="Helical" evidence="2">
    <location>
        <begin position="114"/>
        <end position="131"/>
    </location>
</feature>
<dbReference type="EMBL" id="CADCTS010000089">
    <property type="protein sequence ID" value="CAA9291939.1"/>
    <property type="molecule type" value="Genomic_DNA"/>
</dbReference>
<feature type="transmembrane region" description="Helical" evidence="2">
    <location>
        <begin position="173"/>
        <end position="199"/>
    </location>
</feature>
<evidence type="ECO:0000256" key="2">
    <source>
        <dbReference type="SAM" id="Phobius"/>
    </source>
</evidence>
<evidence type="ECO:0000313" key="3">
    <source>
        <dbReference type="EMBL" id="CAA9291939.1"/>
    </source>
</evidence>
<feature type="compositionally biased region" description="Basic residues" evidence="1">
    <location>
        <begin position="233"/>
        <end position="242"/>
    </location>
</feature>
<keyword evidence="2" id="KW-0812">Transmembrane</keyword>
<name>A0A6J4JZP2_9ACTN</name>
<reference evidence="3" key="1">
    <citation type="submission" date="2020-02" db="EMBL/GenBank/DDBJ databases">
        <authorList>
            <person name="Meier V. D."/>
        </authorList>
    </citation>
    <scope>NUCLEOTIDE SEQUENCE</scope>
    <source>
        <strain evidence="3">AVDCRST_MAG48</strain>
    </source>
</reference>
<feature type="compositionally biased region" description="Gly residues" evidence="1">
    <location>
        <begin position="222"/>
        <end position="232"/>
    </location>
</feature>
<protein>
    <submittedName>
        <fullName evidence="3">Uncharacterized protein</fullName>
    </submittedName>
</protein>
<accession>A0A6J4JZP2</accession>
<dbReference type="AlphaFoldDB" id="A0A6J4JZP2"/>
<sequence length="283" mass="28475">MTSTVACPSCGTMLPKAARVCPACGLPLTGSLAAELWRTDQQLVALRDHRDELLRRLRQGTTDGGPPPAAPAPPARAGWSGQQVLLGTGALLVVTAAVVFLAVAWSVIGVAGQVAVMAALTLATAVAAARLARRGLLATAQTLAAVSVGLAVVDLAAAHALDLAGLGRLDEVRYAAGAAAVLALVSTLAARRLPALLAFPLARGRRRRRGAPAGRRRSRGVRAGGRPGVPGRGGRHHARRRPAGPPDGGAGEPGGGRRPVLAAHLGELGAAGAGGAARRRGRA</sequence>
<keyword evidence="2" id="KW-1133">Transmembrane helix</keyword>
<feature type="transmembrane region" description="Helical" evidence="2">
    <location>
        <begin position="143"/>
        <end position="161"/>
    </location>
</feature>
<feature type="region of interest" description="Disordered" evidence="1">
    <location>
        <begin position="207"/>
        <end position="283"/>
    </location>
</feature>
<evidence type="ECO:0000256" key="1">
    <source>
        <dbReference type="SAM" id="MobiDB-lite"/>
    </source>
</evidence>
<feature type="compositionally biased region" description="Gly residues" evidence="1">
    <location>
        <begin position="246"/>
        <end position="257"/>
    </location>
</feature>
<feature type="compositionally biased region" description="Low complexity" evidence="1">
    <location>
        <begin position="258"/>
        <end position="268"/>
    </location>
</feature>
<proteinExistence type="predicted"/>